<keyword evidence="1" id="KW-0732">Signal</keyword>
<name>A0ABZ0IDD9_9GAMM</name>
<protein>
    <submittedName>
        <fullName evidence="2">Outer membrane protein assembly factor BamC</fullName>
    </submittedName>
</protein>
<dbReference type="RefSeq" id="WP_407327070.1">
    <property type="nucleotide sequence ID" value="NZ_CP136865.1"/>
</dbReference>
<feature type="chain" id="PRO_5045466851" evidence="1">
    <location>
        <begin position="21"/>
        <end position="345"/>
    </location>
</feature>
<dbReference type="InterPro" id="IPR010653">
    <property type="entry name" value="NlpB/DapX"/>
</dbReference>
<evidence type="ECO:0000313" key="2">
    <source>
        <dbReference type="EMBL" id="WOJ96390.1"/>
    </source>
</evidence>
<evidence type="ECO:0000256" key="1">
    <source>
        <dbReference type="SAM" id="SignalP"/>
    </source>
</evidence>
<organism evidence="2 3">
    <name type="scientific">Congregibacter brevis</name>
    <dbReference type="NCBI Taxonomy" id="3081201"/>
    <lineage>
        <taxon>Bacteria</taxon>
        <taxon>Pseudomonadati</taxon>
        <taxon>Pseudomonadota</taxon>
        <taxon>Gammaproteobacteria</taxon>
        <taxon>Cellvibrionales</taxon>
        <taxon>Halieaceae</taxon>
        <taxon>Congregibacter</taxon>
    </lineage>
</organism>
<gene>
    <name evidence="2" type="primary">bamC</name>
    <name evidence="2" type="ORF">R0137_14210</name>
</gene>
<dbReference type="EMBL" id="CP136865">
    <property type="protein sequence ID" value="WOJ96390.1"/>
    <property type="molecule type" value="Genomic_DNA"/>
</dbReference>
<sequence length="345" mass="38245">MKYLKLCSLLLLLAPVTACGYLFGDKGFFRDSAGDYREAQEMPPISLPNGTSSDEFVDIYPIPKIESDPQFDDPDKVPRPAPLVSASADQLVRIQKLGDDTWALVAIAPGQLWPQLRSFLSAANIDIARMDARAGIIESTYLTLEENPRPTRFQFRVERGVQRGNSELHVLQMFQSSTASDWPAQSDDFFLESEMLRGVAQYVANSADTAPVSMMAEQSISAGGKVSLGDDDQGGFILLELPFDRAWASVARSLDLSGFDITDRNRSEGRYYVRYVGDEEEEGSSWFAWLGDDDEHPAEGVPLILDVETQSPETMLIRMAFEEGGEPLSREQMDALLVLIKGNIN</sequence>
<dbReference type="Pfam" id="PF06804">
    <property type="entry name" value="Lipoprotein_18"/>
    <property type="match status" value="1"/>
</dbReference>
<dbReference type="InterPro" id="IPR042268">
    <property type="entry name" value="BamC_C"/>
</dbReference>
<dbReference type="Proteomes" id="UP001626549">
    <property type="component" value="Chromosome"/>
</dbReference>
<proteinExistence type="predicted"/>
<reference evidence="2 3" key="1">
    <citation type="submission" date="2023-10" db="EMBL/GenBank/DDBJ databases">
        <title>Two novel species belonging to the OM43/NOR5 clade.</title>
        <authorList>
            <person name="Park M."/>
        </authorList>
    </citation>
    <scope>NUCLEOTIDE SEQUENCE [LARGE SCALE GENOMIC DNA]</scope>
    <source>
        <strain evidence="2 3">IMCC45268</strain>
    </source>
</reference>
<evidence type="ECO:0000313" key="3">
    <source>
        <dbReference type="Proteomes" id="UP001626549"/>
    </source>
</evidence>
<dbReference type="Gene3D" id="3.30.310.170">
    <property type="entry name" value="Outer membrane protein assembly factor BamC"/>
    <property type="match status" value="1"/>
</dbReference>
<accession>A0ABZ0IDD9</accession>
<keyword evidence="3" id="KW-1185">Reference proteome</keyword>
<feature type="signal peptide" evidence="1">
    <location>
        <begin position="1"/>
        <end position="20"/>
    </location>
</feature>